<evidence type="ECO:0000313" key="2">
    <source>
        <dbReference type="EMBL" id="CAD5210992.1"/>
    </source>
</evidence>
<dbReference type="Proteomes" id="UP000783686">
    <property type="component" value="Unassembled WGS sequence"/>
</dbReference>
<dbReference type="EMBL" id="CAJFCW020000002">
    <property type="protein sequence ID" value="CAG9092505.1"/>
    <property type="molecule type" value="Genomic_DNA"/>
</dbReference>
<sequence length="104" mass="11578">MRIRRPCPICQTPAIENWTWVGVLEAIVCFPCGLCFARKVLHCSKCNVDVIVSDGTIPILVKTYKYYKEYESKDHIVPQSPLASVSPSKSAQTRMTSGSVSSRV</sequence>
<evidence type="ECO:0000256" key="1">
    <source>
        <dbReference type="SAM" id="MobiDB-lite"/>
    </source>
</evidence>
<name>A0A811K6L4_9BILA</name>
<reference evidence="2" key="1">
    <citation type="submission" date="2020-09" db="EMBL/GenBank/DDBJ databases">
        <authorList>
            <person name="Kikuchi T."/>
        </authorList>
    </citation>
    <scope>NUCLEOTIDE SEQUENCE</scope>
    <source>
        <strain evidence="2">SH1</strain>
    </source>
</reference>
<protein>
    <recommendedName>
        <fullName evidence="4">Brain protein I3</fullName>
    </recommendedName>
</protein>
<accession>A0A811K6L4</accession>
<dbReference type="Proteomes" id="UP000614601">
    <property type="component" value="Unassembled WGS sequence"/>
</dbReference>
<dbReference type="AlphaFoldDB" id="A0A811K6L4"/>
<gene>
    <name evidence="2" type="ORF">BOKJ2_LOCUS3471</name>
</gene>
<proteinExistence type="predicted"/>
<organism evidence="2 3">
    <name type="scientific">Bursaphelenchus okinawaensis</name>
    <dbReference type="NCBI Taxonomy" id="465554"/>
    <lineage>
        <taxon>Eukaryota</taxon>
        <taxon>Metazoa</taxon>
        <taxon>Ecdysozoa</taxon>
        <taxon>Nematoda</taxon>
        <taxon>Chromadorea</taxon>
        <taxon>Rhabditida</taxon>
        <taxon>Tylenchina</taxon>
        <taxon>Tylenchomorpha</taxon>
        <taxon>Aphelenchoidea</taxon>
        <taxon>Aphelenchoididae</taxon>
        <taxon>Bursaphelenchus</taxon>
    </lineage>
</organism>
<keyword evidence="3" id="KW-1185">Reference proteome</keyword>
<evidence type="ECO:0008006" key="4">
    <source>
        <dbReference type="Google" id="ProtNLM"/>
    </source>
</evidence>
<dbReference type="OrthoDB" id="2564984at2759"/>
<feature type="region of interest" description="Disordered" evidence="1">
    <location>
        <begin position="79"/>
        <end position="104"/>
    </location>
</feature>
<dbReference type="EMBL" id="CAJFDH010000002">
    <property type="protein sequence ID" value="CAD5210992.1"/>
    <property type="molecule type" value="Genomic_DNA"/>
</dbReference>
<feature type="compositionally biased region" description="Polar residues" evidence="1">
    <location>
        <begin position="81"/>
        <end position="104"/>
    </location>
</feature>
<evidence type="ECO:0000313" key="3">
    <source>
        <dbReference type="Proteomes" id="UP000614601"/>
    </source>
</evidence>
<comment type="caution">
    <text evidence="2">The sequence shown here is derived from an EMBL/GenBank/DDBJ whole genome shotgun (WGS) entry which is preliminary data.</text>
</comment>